<dbReference type="SUPFAM" id="SSF54197">
    <property type="entry name" value="HIT-like"/>
    <property type="match status" value="1"/>
</dbReference>
<reference evidence="2" key="1">
    <citation type="submission" date="2018-06" db="EMBL/GenBank/DDBJ databases">
        <title>Complete genome of Pseudomonas insecticola strain QZS01.</title>
        <authorList>
            <person name="Wang J."/>
            <person name="Su Q."/>
        </authorList>
    </citation>
    <scope>NUCLEOTIDE SEQUENCE [LARGE SCALE GENOMIC DNA]</scope>
    <source>
        <strain evidence="2">QZS01</strain>
    </source>
</reference>
<dbReference type="RefSeq" id="WP_127162670.1">
    <property type="nucleotide sequence ID" value="NZ_CP029822.1"/>
</dbReference>
<keyword evidence="2" id="KW-1185">Reference proteome</keyword>
<dbReference type="EMBL" id="CP029822">
    <property type="protein sequence ID" value="AZS50367.1"/>
    <property type="molecule type" value="Genomic_DNA"/>
</dbReference>
<protein>
    <submittedName>
        <fullName evidence="1">HIT family protein</fullName>
    </submittedName>
</protein>
<dbReference type="InterPro" id="IPR036265">
    <property type="entry name" value="HIT-like_sf"/>
</dbReference>
<evidence type="ECO:0000313" key="1">
    <source>
        <dbReference type="EMBL" id="AZS50367.1"/>
    </source>
</evidence>
<dbReference type="Gene3D" id="3.30.428.10">
    <property type="entry name" value="HIT-like"/>
    <property type="match status" value="1"/>
</dbReference>
<dbReference type="KEGG" id="emo:DM558_06070"/>
<evidence type="ECO:0000313" key="2">
    <source>
        <dbReference type="Proteomes" id="UP000273143"/>
    </source>
</evidence>
<gene>
    <name evidence="1" type="ORF">DM558_06070</name>
</gene>
<dbReference type="AlphaFoldDB" id="A0A3S9XD79"/>
<accession>A0A3S9XD79</accession>
<dbReference type="Proteomes" id="UP000273143">
    <property type="component" value="Chromosome"/>
</dbReference>
<proteinExistence type="predicted"/>
<organism evidence="1 2">
    <name type="scientific">Entomomonas moraniae</name>
    <dbReference type="NCBI Taxonomy" id="2213226"/>
    <lineage>
        <taxon>Bacteria</taxon>
        <taxon>Pseudomonadati</taxon>
        <taxon>Pseudomonadota</taxon>
        <taxon>Gammaproteobacteria</taxon>
        <taxon>Pseudomonadales</taxon>
        <taxon>Pseudomonadaceae</taxon>
        <taxon>Entomomonas</taxon>
    </lineage>
</organism>
<sequence length="161" mass="18719">MQISDNLIVFNSKHWVVNHRKDSKLSGYLIMQPICSSANCNSLSIEALKEMGSIIARTEGIIKKICNPQYLYISKYGHTPDTPFHFHFIPVYQWVIDLFWSDERYRELSKFGDPSLSHLTDGAELTFFIWREFCEKELPPKIQGISAQEMIKKIKAEFLSI</sequence>
<name>A0A3S9XD79_9GAMM</name>